<keyword evidence="2 3" id="KW-0143">Chaperone</keyword>
<keyword evidence="3" id="KW-0963">Cytoplasm</keyword>
<dbReference type="PANTHER" id="PTHR33643:SF1">
    <property type="entry name" value="UREASE ACCESSORY PROTEIN D"/>
    <property type="match status" value="1"/>
</dbReference>
<reference evidence="4 5" key="1">
    <citation type="submission" date="2024-03" db="EMBL/GenBank/DDBJ databases">
        <title>Mouse gut bacterial collection (mGBC) of GemPharmatech.</title>
        <authorList>
            <person name="He Y."/>
            <person name="Dong L."/>
            <person name="Wu D."/>
            <person name="Gao X."/>
            <person name="Lin Z."/>
        </authorList>
    </citation>
    <scope>NUCLEOTIDE SEQUENCE [LARGE SCALE GENOMIC DNA]</scope>
    <source>
        <strain evidence="4 5">15-30</strain>
    </source>
</reference>
<comment type="subunit">
    <text evidence="3">UreD, UreF and UreG form a complex that acts as a GTP-hydrolysis-dependent molecular chaperone, activating the urease apoprotein by helping to assemble the nickel containing metallocenter of UreC. The UreE protein probably delivers the nickel.</text>
</comment>
<comment type="function">
    <text evidence="3">Required for maturation of urease via the functional incorporation of the urease nickel metallocenter.</text>
</comment>
<dbReference type="RefSeq" id="WP_369939871.1">
    <property type="nucleotide sequence ID" value="NZ_JBCLUF010000001.1"/>
</dbReference>
<accession>A0ABV4DMM0</accession>
<proteinExistence type="inferred from homology"/>
<evidence type="ECO:0000313" key="4">
    <source>
        <dbReference type="EMBL" id="MEY8661388.1"/>
    </source>
</evidence>
<evidence type="ECO:0000256" key="2">
    <source>
        <dbReference type="ARBA" id="ARBA00023186"/>
    </source>
</evidence>
<keyword evidence="3" id="KW-0996">Nickel insertion</keyword>
<comment type="similarity">
    <text evidence="1 3">Belongs to the UreD family.</text>
</comment>
<evidence type="ECO:0000256" key="1">
    <source>
        <dbReference type="ARBA" id="ARBA00007177"/>
    </source>
</evidence>
<dbReference type="PANTHER" id="PTHR33643">
    <property type="entry name" value="UREASE ACCESSORY PROTEIN D"/>
    <property type="match status" value="1"/>
</dbReference>
<keyword evidence="5" id="KW-1185">Reference proteome</keyword>
<dbReference type="InterPro" id="IPR002669">
    <property type="entry name" value="UreD"/>
</dbReference>
<dbReference type="Pfam" id="PF01774">
    <property type="entry name" value="UreD"/>
    <property type="match status" value="1"/>
</dbReference>
<sequence>MEKKYDGVIEMKFLPRNGRTIAQRLYHKGNSRISSVIPATEGQLPYYFLISTGGGFTEGEQYKVDIELEKDAHAVLTTQTPNYVYKCDNLKQTCQETTIRLAEGAFLEYYMDEVIPYKNAYYRQYMDIDLAKNASLILTDGLTSGWSPDEKRFQYRDVGMRTRIKVGGRLVYNDYLLCTPHEDQLDELGYFEGYTNFNSVVVIDEKIDADFVAQAREAIVEKAANVRFGISLLENNGAVLRILGFDGYMNRQIQNQFIEFYREHFKGYAPLQLRKNDRTYS</sequence>
<evidence type="ECO:0000313" key="5">
    <source>
        <dbReference type="Proteomes" id="UP001565236"/>
    </source>
</evidence>
<evidence type="ECO:0000256" key="3">
    <source>
        <dbReference type="HAMAP-Rule" id="MF_01384"/>
    </source>
</evidence>
<gene>
    <name evidence="3" type="primary">ureD</name>
    <name evidence="4" type="ORF">AALT52_00560</name>
</gene>
<protein>
    <recommendedName>
        <fullName evidence="3">Urease accessory protein UreD</fullName>
    </recommendedName>
</protein>
<name>A0ABV4DMM0_9LACO</name>
<dbReference type="Proteomes" id="UP001565236">
    <property type="component" value="Unassembled WGS sequence"/>
</dbReference>
<dbReference type="HAMAP" id="MF_01384">
    <property type="entry name" value="UreD"/>
    <property type="match status" value="1"/>
</dbReference>
<organism evidence="4 5">
    <name type="scientific">Ligilactobacillus faecis</name>
    <dbReference type="NCBI Taxonomy" id="762833"/>
    <lineage>
        <taxon>Bacteria</taxon>
        <taxon>Bacillati</taxon>
        <taxon>Bacillota</taxon>
        <taxon>Bacilli</taxon>
        <taxon>Lactobacillales</taxon>
        <taxon>Lactobacillaceae</taxon>
        <taxon>Ligilactobacillus</taxon>
    </lineage>
</organism>
<comment type="subcellular location">
    <subcellularLocation>
        <location evidence="3">Cytoplasm</location>
    </subcellularLocation>
</comment>
<comment type="caution">
    <text evidence="4">The sequence shown here is derived from an EMBL/GenBank/DDBJ whole genome shotgun (WGS) entry which is preliminary data.</text>
</comment>
<dbReference type="EMBL" id="JBCLUF010000001">
    <property type="protein sequence ID" value="MEY8661388.1"/>
    <property type="molecule type" value="Genomic_DNA"/>
</dbReference>